<dbReference type="SUPFAM" id="SSF48452">
    <property type="entry name" value="TPR-like"/>
    <property type="match status" value="2"/>
</dbReference>
<dbReference type="InterPro" id="IPR001173">
    <property type="entry name" value="Glyco_trans_2-like"/>
</dbReference>
<organism evidence="2">
    <name type="scientific">Pithovirus LCPAC302</name>
    <dbReference type="NCBI Taxonomy" id="2506593"/>
    <lineage>
        <taxon>Viruses</taxon>
        <taxon>Pithoviruses</taxon>
    </lineage>
</organism>
<dbReference type="InterPro" id="IPR029044">
    <property type="entry name" value="Nucleotide-diphossugar_trans"/>
</dbReference>
<dbReference type="SUPFAM" id="SSF53448">
    <property type="entry name" value="Nucleotide-diphospho-sugar transferases"/>
    <property type="match status" value="2"/>
</dbReference>
<dbReference type="EMBL" id="MK500560">
    <property type="protein sequence ID" value="QBK91652.1"/>
    <property type="molecule type" value="Genomic_DNA"/>
</dbReference>
<evidence type="ECO:0000259" key="1">
    <source>
        <dbReference type="Pfam" id="PF00535"/>
    </source>
</evidence>
<gene>
    <name evidence="2" type="ORF">LCPAC302_02720</name>
</gene>
<keyword evidence="2" id="KW-0808">Transferase</keyword>
<accession>A0A481Z8F6</accession>
<proteinExistence type="predicted"/>
<dbReference type="PANTHER" id="PTHR43630:SF2">
    <property type="entry name" value="GLYCOSYLTRANSFERASE"/>
    <property type="match status" value="1"/>
</dbReference>
<name>A0A481Z8F6_9VIRU</name>
<feature type="domain" description="Glycosyltransferase 2-like" evidence="1">
    <location>
        <begin position="6"/>
        <end position="94"/>
    </location>
</feature>
<dbReference type="Pfam" id="PF00535">
    <property type="entry name" value="Glycos_transf_2"/>
    <property type="match status" value="1"/>
</dbReference>
<dbReference type="Gene3D" id="3.90.550.10">
    <property type="entry name" value="Spore Coat Polysaccharide Biosynthesis Protein SpsA, Chain A"/>
    <property type="match status" value="2"/>
</dbReference>
<reference evidence="2" key="1">
    <citation type="journal article" date="2019" name="MBio">
        <title>Virus Genomes from Deep Sea Sediments Expand the Ocean Megavirome and Support Independent Origins of Viral Gigantism.</title>
        <authorList>
            <person name="Backstrom D."/>
            <person name="Yutin N."/>
            <person name="Jorgensen S.L."/>
            <person name="Dharamshi J."/>
            <person name="Homa F."/>
            <person name="Zaremba-Niedwiedzka K."/>
            <person name="Spang A."/>
            <person name="Wolf Y.I."/>
            <person name="Koonin E.V."/>
            <person name="Ettema T.J."/>
        </authorList>
    </citation>
    <scope>NUCLEOTIDE SEQUENCE</scope>
</reference>
<dbReference type="Gene3D" id="1.25.40.10">
    <property type="entry name" value="Tetratricopeptide repeat domain"/>
    <property type="match status" value="1"/>
</dbReference>
<dbReference type="GO" id="GO:0016740">
    <property type="term" value="F:transferase activity"/>
    <property type="evidence" value="ECO:0007669"/>
    <property type="project" value="UniProtKB-KW"/>
</dbReference>
<dbReference type="PANTHER" id="PTHR43630">
    <property type="entry name" value="POLY-BETA-1,6-N-ACETYL-D-GLUCOSAMINE SYNTHASE"/>
    <property type="match status" value="1"/>
</dbReference>
<protein>
    <submittedName>
        <fullName evidence="2">Glycosyl transferase family 2</fullName>
    </submittedName>
</protein>
<dbReference type="InterPro" id="IPR011990">
    <property type="entry name" value="TPR-like_helical_dom_sf"/>
</dbReference>
<sequence length="625" mass="73861">MKTICLVMIVKNETEVLTRCFNSVWKYLDYWVICDTGSTDGTQELIANYFKEKDIPGELLEHEWVNFGQNRTLAVQAAKGKADYLVLMDADFVFCIKDAEFKHKSLDKDGYQIKYEGSLDYKQMLFVSGKKDWRYVGVTHEFITFDGPKIFDKLDAFTFDHLCDGGNRSDKFERDIRLLTKGLEDEPDNGRYMFYLAQSHKDLRHWDQAIKYYEMRIKKGGWSEEIYYSLYQVGLCKMKRGDSVDKFKIDLLKAYKCRSIRLESLYHLIRYCRLNGMCDMGFNYGIDAINNSYPDNDMLFIDKDIHVWKFYDELALCSYYVDKPKISLDIYNRILDLLPSHYKRQGLKNYEWFKKKYKEQITTKYQEETNSERVAIIIVNYNMKERANAIYNNINETVKHPHDIILVDNGSDLIQHSDKTTIRLKNNVQTTHGWLMGLHYADSLSITKGYKYFAYCFVITSAEMVETEEDIIHEMVTIMKNDPSVVGVHPSLTADSTTWWDHMKNDSTKTLEQVYFVDNIFSCYKASWFDKIGRFQPNLTYAWGIDIETGYFADRDNKKIILDHSVQVKKETNIGYKMDRMNMTADDRKAKATKEMEDYFEKTYGSSYKQLLYRKLKWRKDYNNN</sequence>
<evidence type="ECO:0000313" key="2">
    <source>
        <dbReference type="EMBL" id="QBK91652.1"/>
    </source>
</evidence>